<dbReference type="EMBL" id="CAMKVN010015010">
    <property type="protein sequence ID" value="CAI2196807.1"/>
    <property type="molecule type" value="Genomic_DNA"/>
</dbReference>
<evidence type="ECO:0000313" key="3">
    <source>
        <dbReference type="Proteomes" id="UP001153678"/>
    </source>
</evidence>
<reference evidence="2" key="1">
    <citation type="submission" date="2022-08" db="EMBL/GenBank/DDBJ databases">
        <authorList>
            <person name="Kallberg Y."/>
            <person name="Tangrot J."/>
            <person name="Rosling A."/>
        </authorList>
    </citation>
    <scope>NUCLEOTIDE SEQUENCE</scope>
    <source>
        <strain evidence="2">Wild A</strain>
    </source>
</reference>
<dbReference type="AlphaFoldDB" id="A0A9W4T9J1"/>
<keyword evidence="3" id="KW-1185">Reference proteome</keyword>
<feature type="region of interest" description="Disordered" evidence="1">
    <location>
        <begin position="1"/>
        <end position="29"/>
    </location>
</feature>
<dbReference type="Proteomes" id="UP001153678">
    <property type="component" value="Unassembled WGS sequence"/>
</dbReference>
<proteinExistence type="predicted"/>
<organism evidence="2 3">
    <name type="scientific">Funneliformis geosporum</name>
    <dbReference type="NCBI Taxonomy" id="1117311"/>
    <lineage>
        <taxon>Eukaryota</taxon>
        <taxon>Fungi</taxon>
        <taxon>Fungi incertae sedis</taxon>
        <taxon>Mucoromycota</taxon>
        <taxon>Glomeromycotina</taxon>
        <taxon>Glomeromycetes</taxon>
        <taxon>Glomerales</taxon>
        <taxon>Glomeraceae</taxon>
        <taxon>Funneliformis</taxon>
    </lineage>
</organism>
<gene>
    <name evidence="2" type="ORF">FWILDA_LOCUS17762</name>
</gene>
<feature type="non-terminal residue" evidence="2">
    <location>
        <position position="1"/>
    </location>
</feature>
<comment type="caution">
    <text evidence="2">The sequence shown here is derived from an EMBL/GenBank/DDBJ whole genome shotgun (WGS) entry which is preliminary data.</text>
</comment>
<feature type="compositionally biased region" description="Polar residues" evidence="1">
    <location>
        <begin position="17"/>
        <end position="29"/>
    </location>
</feature>
<name>A0A9W4T9J1_9GLOM</name>
<feature type="compositionally biased region" description="Basic and acidic residues" evidence="1">
    <location>
        <begin position="1"/>
        <end position="15"/>
    </location>
</feature>
<protein>
    <submittedName>
        <fullName evidence="2">19441_t:CDS:1</fullName>
    </submittedName>
</protein>
<sequence length="59" mass="6555">WGRSELKKLRTRKADGYTSNNENLSPRVQAPNSPSLFSFLQCFTTSKLSGSSTSTIFPD</sequence>
<evidence type="ECO:0000313" key="2">
    <source>
        <dbReference type="EMBL" id="CAI2196807.1"/>
    </source>
</evidence>
<accession>A0A9W4T9J1</accession>
<evidence type="ECO:0000256" key="1">
    <source>
        <dbReference type="SAM" id="MobiDB-lite"/>
    </source>
</evidence>